<name>A0A0E2H7U2_9FIRM</name>
<dbReference type="AlphaFoldDB" id="A0A0E2H7U2"/>
<evidence type="ECO:0000313" key="1">
    <source>
        <dbReference type="EMBL" id="ENZ12137.1"/>
    </source>
</evidence>
<dbReference type="HOGENOM" id="CLU_054014_0_0_9"/>
<organism evidence="1 2">
    <name type="scientific">[Clostridium] clostridioforme 90A8</name>
    <dbReference type="NCBI Taxonomy" id="999408"/>
    <lineage>
        <taxon>Bacteria</taxon>
        <taxon>Bacillati</taxon>
        <taxon>Bacillota</taxon>
        <taxon>Clostridia</taxon>
        <taxon>Lachnospirales</taxon>
        <taxon>Lachnospiraceae</taxon>
        <taxon>Enterocloster</taxon>
    </lineage>
</organism>
<dbReference type="PATRIC" id="fig|999408.3.peg.4035"/>
<dbReference type="Pfam" id="PF18941">
    <property type="entry name" value="DUF5688"/>
    <property type="match status" value="1"/>
</dbReference>
<accession>A0A0E2H7U2</accession>
<dbReference type="EMBL" id="AGYR01000040">
    <property type="protein sequence ID" value="ENZ12137.1"/>
    <property type="molecule type" value="Genomic_DNA"/>
</dbReference>
<sequence>MTYEEFLQLTEKNLKRFFPESFQERKVEIREVLKNNNIKLQGVYLSGSPSYTSVPLLYLESYYQELENGKELEDVWQNIARDYQKCQETAITIDGISSKEWNYETIKKGLTVYVRNAQENVDFLADCPHEICEDLALVYGFHVLVDGEKDGSAIINYDRLKWLGVSEEQLKQDAWENMKQSNPPCFLDLQDMLAKMYFDEPGDVKAGSLEHLEDVDPNAMMYVLTNSNQVNGAVYMCDEEVMSLIAEKLGSDLIVIPSSIHETIILKETENMSVRELNAMVEAVNAEAVDPQERLGNFVYRFDREAQRLEKAVEQAEELDFEPGMSPVFA</sequence>
<protein>
    <submittedName>
        <fullName evidence="1">Uncharacterized protein</fullName>
    </submittedName>
</protein>
<reference evidence="1 2" key="1">
    <citation type="submission" date="2013-01" db="EMBL/GenBank/DDBJ databases">
        <title>The Genome Sequence of Clostridium clostridioforme 90A8.</title>
        <authorList>
            <consortium name="The Broad Institute Genome Sequencing Platform"/>
            <person name="Earl A."/>
            <person name="Ward D."/>
            <person name="Feldgarden M."/>
            <person name="Gevers D."/>
            <person name="Courvalin P."/>
            <person name="Lambert T."/>
            <person name="Walker B."/>
            <person name="Young S.K."/>
            <person name="Zeng Q."/>
            <person name="Gargeya S."/>
            <person name="Fitzgerald M."/>
            <person name="Haas B."/>
            <person name="Abouelleil A."/>
            <person name="Alvarado L."/>
            <person name="Arachchi H.M."/>
            <person name="Berlin A.M."/>
            <person name="Chapman S.B."/>
            <person name="Dewar J."/>
            <person name="Goldberg J."/>
            <person name="Griggs A."/>
            <person name="Gujja S."/>
            <person name="Hansen M."/>
            <person name="Howarth C."/>
            <person name="Imamovic A."/>
            <person name="Larimer J."/>
            <person name="McCowan C."/>
            <person name="Murphy C."/>
            <person name="Neiman D."/>
            <person name="Pearson M."/>
            <person name="Priest M."/>
            <person name="Roberts A."/>
            <person name="Saif S."/>
            <person name="Shea T."/>
            <person name="Sisk P."/>
            <person name="Sykes S."/>
            <person name="Wortman J."/>
            <person name="Nusbaum C."/>
            <person name="Birren B."/>
        </authorList>
    </citation>
    <scope>NUCLEOTIDE SEQUENCE [LARGE SCALE GENOMIC DNA]</scope>
    <source>
        <strain evidence="1 2">90A8</strain>
    </source>
</reference>
<comment type="caution">
    <text evidence="1">The sequence shown here is derived from an EMBL/GenBank/DDBJ whole genome shotgun (WGS) entry which is preliminary data.</text>
</comment>
<dbReference type="RefSeq" id="WP_002593829.1">
    <property type="nucleotide sequence ID" value="NZ_KB850980.1"/>
</dbReference>
<dbReference type="InterPro" id="IPR043743">
    <property type="entry name" value="DUF5688"/>
</dbReference>
<gene>
    <name evidence="1" type="ORF">HMPREF1090_03766</name>
</gene>
<proteinExistence type="predicted"/>
<evidence type="ECO:0000313" key="2">
    <source>
        <dbReference type="Proteomes" id="UP000013085"/>
    </source>
</evidence>
<dbReference type="Proteomes" id="UP000013085">
    <property type="component" value="Unassembled WGS sequence"/>
</dbReference>